<dbReference type="AlphaFoldDB" id="A0A9D9ND14"/>
<gene>
    <name evidence="2" type="ORF">IAA72_03940</name>
</gene>
<dbReference type="EMBL" id="JADIMF010000062">
    <property type="protein sequence ID" value="MBO8468918.1"/>
    <property type="molecule type" value="Genomic_DNA"/>
</dbReference>
<protein>
    <submittedName>
        <fullName evidence="2">Uncharacterized protein</fullName>
    </submittedName>
</protein>
<evidence type="ECO:0000313" key="3">
    <source>
        <dbReference type="Proteomes" id="UP000810292"/>
    </source>
</evidence>
<reference evidence="2" key="1">
    <citation type="submission" date="2020-10" db="EMBL/GenBank/DDBJ databases">
        <authorList>
            <person name="Gilroy R."/>
        </authorList>
    </citation>
    <scope>NUCLEOTIDE SEQUENCE</scope>
    <source>
        <strain evidence="2">14700</strain>
    </source>
</reference>
<proteinExistence type="predicted"/>
<evidence type="ECO:0000313" key="2">
    <source>
        <dbReference type="EMBL" id="MBO8468918.1"/>
    </source>
</evidence>
<evidence type="ECO:0000256" key="1">
    <source>
        <dbReference type="SAM" id="MobiDB-lite"/>
    </source>
</evidence>
<accession>A0A9D9ND14</accession>
<comment type="caution">
    <text evidence="2">The sequence shown here is derived from an EMBL/GenBank/DDBJ whole genome shotgun (WGS) entry which is preliminary data.</text>
</comment>
<feature type="compositionally biased region" description="Basic and acidic residues" evidence="1">
    <location>
        <begin position="7"/>
        <end position="20"/>
    </location>
</feature>
<name>A0A9D9ND14_9SPIO</name>
<feature type="region of interest" description="Disordered" evidence="1">
    <location>
        <begin position="1"/>
        <end position="58"/>
    </location>
</feature>
<sequence length="58" mass="6907">MLHWWQRQKEKREAEKENMKKCRPRGVFMGYNPAGSPDDPLPPPPENLMPEARYPKKD</sequence>
<dbReference type="Proteomes" id="UP000810292">
    <property type="component" value="Unassembled WGS sequence"/>
</dbReference>
<organism evidence="2 3">
    <name type="scientific">Candidatus Ornithospirochaeta stercoravium</name>
    <dbReference type="NCBI Taxonomy" id="2840897"/>
    <lineage>
        <taxon>Bacteria</taxon>
        <taxon>Pseudomonadati</taxon>
        <taxon>Spirochaetota</taxon>
        <taxon>Spirochaetia</taxon>
        <taxon>Spirochaetales</taxon>
        <taxon>Spirochaetaceae</taxon>
        <taxon>Spirochaetaceae incertae sedis</taxon>
        <taxon>Candidatus Ornithospirochaeta</taxon>
    </lineage>
</organism>
<reference evidence="2" key="2">
    <citation type="journal article" date="2021" name="PeerJ">
        <title>Extensive microbial diversity within the chicken gut microbiome revealed by metagenomics and culture.</title>
        <authorList>
            <person name="Gilroy R."/>
            <person name="Ravi A."/>
            <person name="Getino M."/>
            <person name="Pursley I."/>
            <person name="Horton D.L."/>
            <person name="Alikhan N.F."/>
            <person name="Baker D."/>
            <person name="Gharbi K."/>
            <person name="Hall N."/>
            <person name="Watson M."/>
            <person name="Adriaenssens E.M."/>
            <person name="Foster-Nyarko E."/>
            <person name="Jarju S."/>
            <person name="Secka A."/>
            <person name="Antonio M."/>
            <person name="Oren A."/>
            <person name="Chaudhuri R.R."/>
            <person name="La Ragione R."/>
            <person name="Hildebrand F."/>
            <person name="Pallen M.J."/>
        </authorList>
    </citation>
    <scope>NUCLEOTIDE SEQUENCE</scope>
    <source>
        <strain evidence="2">14700</strain>
    </source>
</reference>